<dbReference type="OrthoDB" id="214253at2"/>
<dbReference type="InterPro" id="IPR006076">
    <property type="entry name" value="FAD-dep_OxRdtase"/>
</dbReference>
<dbReference type="EMBL" id="VOSC01000033">
    <property type="protein sequence ID" value="TXE06118.1"/>
    <property type="molecule type" value="Genomic_DNA"/>
</dbReference>
<dbReference type="InterPro" id="IPR036188">
    <property type="entry name" value="FAD/NAD-bd_sf"/>
</dbReference>
<keyword evidence="3" id="KW-1185">Reference proteome</keyword>
<dbReference type="Proteomes" id="UP000321790">
    <property type="component" value="Unassembled WGS sequence"/>
</dbReference>
<dbReference type="GO" id="GO:0005737">
    <property type="term" value="C:cytoplasm"/>
    <property type="evidence" value="ECO:0007669"/>
    <property type="project" value="TreeGrafter"/>
</dbReference>
<comment type="caution">
    <text evidence="2">The sequence shown here is derived from an EMBL/GenBank/DDBJ whole genome shotgun (WGS) entry which is preliminary data.</text>
</comment>
<proteinExistence type="predicted"/>
<dbReference type="Pfam" id="PF01266">
    <property type="entry name" value="DAO"/>
    <property type="match status" value="1"/>
</dbReference>
<evidence type="ECO:0000259" key="1">
    <source>
        <dbReference type="Pfam" id="PF01266"/>
    </source>
</evidence>
<gene>
    <name evidence="2" type="ORF">FUA26_14155</name>
</gene>
<feature type="domain" description="FAD dependent oxidoreductase" evidence="1">
    <location>
        <begin position="4"/>
        <end position="325"/>
    </location>
</feature>
<evidence type="ECO:0000313" key="3">
    <source>
        <dbReference type="Proteomes" id="UP000321790"/>
    </source>
</evidence>
<reference evidence="3" key="1">
    <citation type="submission" date="2019-08" db="EMBL/GenBank/DDBJ databases">
        <title>Seonamhaeicola sediminis sp. nov., isolated from marine sediment.</title>
        <authorList>
            <person name="Cao W.R."/>
        </authorList>
    </citation>
    <scope>NUCLEOTIDE SEQUENCE [LARGE SCALE GENOMIC DNA]</scope>
    <source>
        <strain evidence="3">Gy8</strain>
    </source>
</reference>
<dbReference type="SUPFAM" id="SSF54373">
    <property type="entry name" value="FAD-linked reductases, C-terminal domain"/>
    <property type="match status" value="1"/>
</dbReference>
<dbReference type="RefSeq" id="WP_147137526.1">
    <property type="nucleotide sequence ID" value="NZ_VOSC01000033.1"/>
</dbReference>
<dbReference type="PANTHER" id="PTHR13847">
    <property type="entry name" value="SARCOSINE DEHYDROGENASE-RELATED"/>
    <property type="match status" value="1"/>
</dbReference>
<dbReference type="SUPFAM" id="SSF51971">
    <property type="entry name" value="Nucleotide-binding domain"/>
    <property type="match status" value="1"/>
</dbReference>
<dbReference type="AlphaFoldDB" id="A0A5C7AC08"/>
<evidence type="ECO:0000313" key="2">
    <source>
        <dbReference type="EMBL" id="TXE06118.1"/>
    </source>
</evidence>
<name>A0A5C7AC08_9FLAO</name>
<dbReference type="Gene3D" id="3.50.50.60">
    <property type="entry name" value="FAD/NAD(P)-binding domain"/>
    <property type="match status" value="1"/>
</dbReference>
<sequence>MQVDYIIVGTGLAGISFCEQLKANNKSFIVFDDGSQQSSMVAGGLYNPVVLKRFTAVWKSTEQLNMALPMYKTIESRLNITIDYKIPVFRKFASTEEQNNWFAASDNAMLANFLSEEIIKNTNTAINAPFGFGKVLNTGRIDVKTLIEAYKKDLKNNNQLQEKGFDYDVLQVTTSNVIYNKIEAKHIVFAEGYGLTKNHYFNNLPLVPAKGELLIIHAPDLKIDFVLKSAAFLIPLGNDNYIVGATYEWKDLSNKTTNKAKVTLLEKLKNLLNCNFTVVNQVAGIRPTVKDRRPLVGQHENYKNLYVLNGLGTRGVMIGPYVAQKLYNFIENGVPLDPEIDITRFKV</sequence>
<dbReference type="Gene3D" id="3.30.9.10">
    <property type="entry name" value="D-Amino Acid Oxidase, subunit A, domain 2"/>
    <property type="match status" value="1"/>
</dbReference>
<accession>A0A5C7AC08</accession>
<protein>
    <submittedName>
        <fullName evidence="2">FAD-binding oxidoreductase</fullName>
    </submittedName>
</protein>
<organism evidence="2 3">
    <name type="scientific">Seonamhaeicola algicola</name>
    <dbReference type="NCBI Taxonomy" id="1719036"/>
    <lineage>
        <taxon>Bacteria</taxon>
        <taxon>Pseudomonadati</taxon>
        <taxon>Bacteroidota</taxon>
        <taxon>Flavobacteriia</taxon>
        <taxon>Flavobacteriales</taxon>
        <taxon>Flavobacteriaceae</taxon>
    </lineage>
</organism>